<dbReference type="InterPro" id="IPR011545">
    <property type="entry name" value="DEAD/DEAH_box_helicase_dom"/>
</dbReference>
<dbReference type="Pfam" id="PF00271">
    <property type="entry name" value="Helicase_C"/>
    <property type="match status" value="1"/>
</dbReference>
<dbReference type="InterPro" id="IPR027417">
    <property type="entry name" value="P-loop_NTPase"/>
</dbReference>
<dbReference type="OrthoDB" id="9815222at2"/>
<evidence type="ECO:0000313" key="5">
    <source>
        <dbReference type="EMBL" id="ACY13773.1"/>
    </source>
</evidence>
<dbReference type="STRING" id="502025.Hoch_1206"/>
<dbReference type="SMART" id="SM00487">
    <property type="entry name" value="DEXDc"/>
    <property type="match status" value="1"/>
</dbReference>
<dbReference type="GO" id="GO:0004386">
    <property type="term" value="F:helicase activity"/>
    <property type="evidence" value="ECO:0007669"/>
    <property type="project" value="UniProtKB-KW"/>
</dbReference>
<dbReference type="GO" id="GO:0016887">
    <property type="term" value="F:ATP hydrolysis activity"/>
    <property type="evidence" value="ECO:0007669"/>
    <property type="project" value="TreeGrafter"/>
</dbReference>
<dbReference type="InterPro" id="IPR014001">
    <property type="entry name" value="Helicase_ATP-bd"/>
</dbReference>
<dbReference type="PROSITE" id="PS51194">
    <property type="entry name" value="HELICASE_CTER"/>
    <property type="match status" value="1"/>
</dbReference>
<evidence type="ECO:0000256" key="2">
    <source>
        <dbReference type="ARBA" id="ARBA00022840"/>
    </source>
</evidence>
<dbReference type="AlphaFoldDB" id="D0LS76"/>
<keyword evidence="5" id="KW-0378">Hydrolase</keyword>
<keyword evidence="1" id="KW-0547">Nucleotide-binding</keyword>
<dbReference type="PANTHER" id="PTHR47962">
    <property type="entry name" value="ATP-DEPENDENT HELICASE LHR-RELATED-RELATED"/>
    <property type="match status" value="1"/>
</dbReference>
<dbReference type="Gene3D" id="3.40.50.300">
    <property type="entry name" value="P-loop containing nucleotide triphosphate hydrolases"/>
    <property type="match status" value="2"/>
</dbReference>
<evidence type="ECO:0000313" key="6">
    <source>
        <dbReference type="Proteomes" id="UP000001880"/>
    </source>
</evidence>
<dbReference type="HOGENOM" id="CLU_002025_2_0_7"/>
<keyword evidence="6" id="KW-1185">Reference proteome</keyword>
<organism evidence="5 6">
    <name type="scientific">Haliangium ochraceum (strain DSM 14365 / JCM 11303 / SMP-2)</name>
    <dbReference type="NCBI Taxonomy" id="502025"/>
    <lineage>
        <taxon>Bacteria</taxon>
        <taxon>Pseudomonadati</taxon>
        <taxon>Myxococcota</taxon>
        <taxon>Polyangia</taxon>
        <taxon>Haliangiales</taxon>
        <taxon>Kofleriaceae</taxon>
        <taxon>Haliangium</taxon>
    </lineage>
</organism>
<dbReference type="KEGG" id="hoh:Hoch_1206"/>
<dbReference type="PANTHER" id="PTHR47962:SF5">
    <property type="entry name" value="ATP-DEPENDENT HELICASE LHR-RELATED"/>
    <property type="match status" value="1"/>
</dbReference>
<dbReference type="GO" id="GO:0005524">
    <property type="term" value="F:ATP binding"/>
    <property type="evidence" value="ECO:0007669"/>
    <property type="project" value="UniProtKB-KW"/>
</dbReference>
<evidence type="ECO:0000256" key="1">
    <source>
        <dbReference type="ARBA" id="ARBA00022741"/>
    </source>
</evidence>
<gene>
    <name evidence="5" type="ordered locus">Hoch_1206</name>
</gene>
<dbReference type="SUPFAM" id="SSF52540">
    <property type="entry name" value="P-loop containing nucleoside triphosphate hydrolases"/>
    <property type="match status" value="1"/>
</dbReference>
<feature type="domain" description="Helicase C-terminal" evidence="4">
    <location>
        <begin position="243"/>
        <end position="387"/>
    </location>
</feature>
<dbReference type="PROSITE" id="PS51192">
    <property type="entry name" value="HELICASE_ATP_BIND_1"/>
    <property type="match status" value="1"/>
</dbReference>
<keyword evidence="2" id="KW-0067">ATP-binding</keyword>
<dbReference type="InterPro" id="IPR001650">
    <property type="entry name" value="Helicase_C-like"/>
</dbReference>
<reference evidence="5 6" key="1">
    <citation type="journal article" date="2010" name="Stand. Genomic Sci.">
        <title>Complete genome sequence of Haliangium ochraceum type strain (SMP-2).</title>
        <authorList>
            <consortium name="US DOE Joint Genome Institute (JGI-PGF)"/>
            <person name="Ivanova N."/>
            <person name="Daum C."/>
            <person name="Lang E."/>
            <person name="Abt B."/>
            <person name="Kopitz M."/>
            <person name="Saunders E."/>
            <person name="Lapidus A."/>
            <person name="Lucas S."/>
            <person name="Glavina Del Rio T."/>
            <person name="Nolan M."/>
            <person name="Tice H."/>
            <person name="Copeland A."/>
            <person name="Cheng J.F."/>
            <person name="Chen F."/>
            <person name="Bruce D."/>
            <person name="Goodwin L."/>
            <person name="Pitluck S."/>
            <person name="Mavromatis K."/>
            <person name="Pati A."/>
            <person name="Mikhailova N."/>
            <person name="Chen A."/>
            <person name="Palaniappan K."/>
            <person name="Land M."/>
            <person name="Hauser L."/>
            <person name="Chang Y.J."/>
            <person name="Jeffries C.D."/>
            <person name="Detter J.C."/>
            <person name="Brettin T."/>
            <person name="Rohde M."/>
            <person name="Goker M."/>
            <person name="Bristow J."/>
            <person name="Markowitz V."/>
            <person name="Eisen J.A."/>
            <person name="Hugenholtz P."/>
            <person name="Kyrpides N.C."/>
            <person name="Klenk H.P."/>
        </authorList>
    </citation>
    <scope>NUCLEOTIDE SEQUENCE [LARGE SCALE GENOMIC DNA]</scope>
    <source>
        <strain evidence="6">DSM 14365 / CIP 107738 / JCM 11303 / AJ 13395 / SMP-2</strain>
    </source>
</reference>
<dbReference type="EMBL" id="CP001804">
    <property type="protein sequence ID" value="ACY13773.1"/>
    <property type="molecule type" value="Genomic_DNA"/>
</dbReference>
<dbReference type="eggNOG" id="COG1201">
    <property type="taxonomic scope" value="Bacteria"/>
</dbReference>
<dbReference type="Pfam" id="PF00270">
    <property type="entry name" value="DEAD"/>
    <property type="match status" value="1"/>
</dbReference>
<evidence type="ECO:0000259" key="4">
    <source>
        <dbReference type="PROSITE" id="PS51194"/>
    </source>
</evidence>
<dbReference type="RefSeq" id="WP_012826384.1">
    <property type="nucleotide sequence ID" value="NC_013440.1"/>
</dbReference>
<feature type="domain" description="Helicase ATP-binding" evidence="3">
    <location>
        <begin position="34"/>
        <end position="214"/>
    </location>
</feature>
<evidence type="ECO:0000259" key="3">
    <source>
        <dbReference type="PROSITE" id="PS51192"/>
    </source>
</evidence>
<dbReference type="SMART" id="SM00490">
    <property type="entry name" value="HELICc"/>
    <property type="match status" value="1"/>
</dbReference>
<dbReference type="Proteomes" id="UP000001880">
    <property type="component" value="Chromosome"/>
</dbReference>
<protein>
    <submittedName>
        <fullName evidence="5">DEAD/DEAH box helicase domain protein</fullName>
    </submittedName>
</protein>
<keyword evidence="5" id="KW-0347">Helicase</keyword>
<dbReference type="GO" id="GO:0003677">
    <property type="term" value="F:DNA binding"/>
    <property type="evidence" value="ECO:0007669"/>
    <property type="project" value="TreeGrafter"/>
</dbReference>
<proteinExistence type="predicted"/>
<sequence length="711" mass="77766">MSESAFHRLHPSLRYLIREALRFSSLRPVQEATIAPVLDERDIVVLAPTAGGKTEAAFFPVLSRVLSERWQPVPVLYVSPLRALLNNQEGRITRMAEAVGLATGTWHGDVSAAKKRALLAAPPHILSITPESLEVLLITAPERAEALLSRVRVAIVDEVHALAADPRGAHLLSVLERLQQRAGGGHIQRIGLSATVGNPEELAAWLQGSGAQAPPLVVAPSGERKEPLFRFCASQGDGDAALRIDELGAGRKRLVFVEGRRQAEALAGAVSARGTRAWVHHSSVGRAQREEAERAFEEARDAVLVATSSMELGIDIGDLDQVYQRDAPTTVSSLAQRLGRSGRRPGTTPQMTFLLKQPEDLLVALAVTSLFERGWVEPVHPSSRLWTVLVHQMFANLLETGGLTRAQLVARLRSVPAFAGIGDNEQHGLIVHLVEEGWLDEHDGVLLLGVRGEREFGRRNFFRLYAVFDTSETFAVRHGQEQVGTLDRWFVLQLSARRPVFRLAGRAWKVIEFDLRRSALRVVPAEAGTAPQWTGRASILSRPVCERIRELVTEDGTPAHLDATCSAWLAHARGLYADVGVDRVQRPIVAVDGKTTWHTFAGTAINSVLARLVEHYGGPRLSVSNLSLKTRGGAASLREAALRACEALAEDALPGLEKWAEIDSEKRTAILSGFQQCLPREAEQAFLRAALLDIEGAQSWAEETRTEGMRE</sequence>
<name>D0LS76_HALO1</name>
<dbReference type="InterPro" id="IPR052511">
    <property type="entry name" value="ATP-dep_Helicase"/>
</dbReference>
<accession>D0LS76</accession>